<organism evidence="1">
    <name type="scientific">Woronichinia naegeliana WA131</name>
    <dbReference type="NCBI Taxonomy" id="2824559"/>
    <lineage>
        <taxon>Bacteria</taxon>
        <taxon>Bacillati</taxon>
        <taxon>Cyanobacteriota</taxon>
        <taxon>Cyanophyceae</taxon>
        <taxon>Synechococcales</taxon>
        <taxon>Coelosphaeriaceae</taxon>
        <taxon>Woronichinia</taxon>
    </lineage>
</organism>
<dbReference type="KEGG" id="wna:KA717_21720"/>
<name>A0A977KS52_9CYAN</name>
<accession>A0A977KS52</accession>
<dbReference type="AlphaFoldDB" id="A0A977KS52"/>
<dbReference type="Proteomes" id="UP001065613">
    <property type="component" value="Chromosome"/>
</dbReference>
<proteinExistence type="predicted"/>
<protein>
    <submittedName>
        <fullName evidence="1">Uncharacterized protein</fullName>
    </submittedName>
</protein>
<reference evidence="1" key="1">
    <citation type="submission" date="2021-04" db="EMBL/GenBank/DDBJ databases">
        <title>Genome sequence of Woronichinia naegeliana from Washington state freshwater lake bloom.</title>
        <authorList>
            <person name="Dreher T.W."/>
        </authorList>
    </citation>
    <scope>NUCLEOTIDE SEQUENCE</scope>
    <source>
        <strain evidence="1">WA131</strain>
    </source>
</reference>
<gene>
    <name evidence="1" type="ORF">KA717_21720</name>
</gene>
<sequence>MFHFPLKKNMNEQEQWARLIANAWSNPSILANLRQDPKTEIERLQAEKPPELGDISDLGSGAGGFFAIPDLPEGLGSLTLKELEQFLSENPGIFGIMQLCCI</sequence>
<evidence type="ECO:0000313" key="1">
    <source>
        <dbReference type="EMBL" id="UXE58649.1"/>
    </source>
</evidence>
<dbReference type="EMBL" id="CP073041">
    <property type="protein sequence ID" value="UXE58649.1"/>
    <property type="molecule type" value="Genomic_DNA"/>
</dbReference>